<dbReference type="Pfam" id="PF00215">
    <property type="entry name" value="OMPdecase"/>
    <property type="match status" value="1"/>
</dbReference>
<protein>
    <submittedName>
        <fullName evidence="3">Orotidine 5'-phosphate decarboxylase</fullName>
        <ecNumber evidence="3">4.1.1.23</ecNumber>
    </submittedName>
</protein>
<dbReference type="Proteomes" id="UP001432011">
    <property type="component" value="Chromosome"/>
</dbReference>
<evidence type="ECO:0000313" key="3">
    <source>
        <dbReference type="EMBL" id="WUP71834.1"/>
    </source>
</evidence>
<sequence>MELQVALDRMTLDRAAELAGLVAPHADWIEVGTSLIKRYGTAAVAAVVDAAGGVPVLADTKTADDAATELGMCFDAGAKAVTVLGMTTDATVRACAAIAADHGAELLVDLLAVSPSRRTDLLALLGPAPHVLWAPHLGMDAQDGTAKVAAALGPWARGLRLAVAGGLGAGDVAALAPAWPGLRVIAGAAITRASDPLAAVVGMKAAMLVKGTR</sequence>
<dbReference type="GO" id="GO:0004590">
    <property type="term" value="F:orotidine-5'-phosphate decarboxylase activity"/>
    <property type="evidence" value="ECO:0007669"/>
    <property type="project" value="UniProtKB-EC"/>
</dbReference>
<proteinExistence type="predicted"/>
<feature type="domain" description="Orotidine 5'-phosphate decarboxylase" evidence="2">
    <location>
        <begin position="2"/>
        <end position="203"/>
    </location>
</feature>
<gene>
    <name evidence="3" type="ORF">OG913_20550</name>
</gene>
<evidence type="ECO:0000256" key="1">
    <source>
        <dbReference type="ARBA" id="ARBA00023239"/>
    </source>
</evidence>
<evidence type="ECO:0000313" key="4">
    <source>
        <dbReference type="Proteomes" id="UP001432011"/>
    </source>
</evidence>
<dbReference type="Gene3D" id="3.20.20.70">
    <property type="entry name" value="Aldolase class I"/>
    <property type="match status" value="1"/>
</dbReference>
<evidence type="ECO:0000259" key="2">
    <source>
        <dbReference type="SMART" id="SM00934"/>
    </source>
</evidence>
<keyword evidence="4" id="KW-1185">Reference proteome</keyword>
<reference evidence="3" key="1">
    <citation type="submission" date="2022-10" db="EMBL/GenBank/DDBJ databases">
        <title>The complete genomes of actinobacterial strains from the NBC collection.</title>
        <authorList>
            <person name="Joergensen T.S."/>
            <person name="Alvarez Arevalo M."/>
            <person name="Sterndorff E.B."/>
            <person name="Faurdal D."/>
            <person name="Vuksanovic O."/>
            <person name="Mourched A.-S."/>
            <person name="Charusanti P."/>
            <person name="Shaw S."/>
            <person name="Blin K."/>
            <person name="Weber T."/>
        </authorList>
    </citation>
    <scope>NUCLEOTIDE SEQUENCE</scope>
    <source>
        <strain evidence="3">NBC_00254</strain>
    </source>
</reference>
<dbReference type="InterPro" id="IPR011060">
    <property type="entry name" value="RibuloseP-bd_barrel"/>
</dbReference>
<dbReference type="SMART" id="SM00934">
    <property type="entry name" value="OMPdecase"/>
    <property type="match status" value="1"/>
</dbReference>
<dbReference type="EMBL" id="CP108085">
    <property type="protein sequence ID" value="WUP71834.1"/>
    <property type="molecule type" value="Genomic_DNA"/>
</dbReference>
<keyword evidence="1 3" id="KW-0456">Lyase</keyword>
<dbReference type="PANTHER" id="PTHR35039">
    <property type="entry name" value="3-KETO-L-GULONATE-6-PHOSPHATE DECARBOXYLASE SGBH-RELATED"/>
    <property type="match status" value="1"/>
</dbReference>
<dbReference type="PANTHER" id="PTHR35039:SF3">
    <property type="entry name" value="3-KETO-L-GULONATE-6-PHOSPHATE DECARBOXYLASE SGBH-RELATED"/>
    <property type="match status" value="1"/>
</dbReference>
<dbReference type="InterPro" id="IPR013785">
    <property type="entry name" value="Aldolase_TIM"/>
</dbReference>
<accession>A0ABZ1SGF2</accession>
<dbReference type="InterPro" id="IPR001754">
    <property type="entry name" value="OMPdeCOase_dom"/>
</dbReference>
<dbReference type="SUPFAM" id="SSF51366">
    <property type="entry name" value="Ribulose-phoshate binding barrel"/>
    <property type="match status" value="1"/>
</dbReference>
<dbReference type="RefSeq" id="WP_328708250.1">
    <property type="nucleotide sequence ID" value="NZ_CP108085.1"/>
</dbReference>
<organism evidence="3 4">
    <name type="scientific">Microbispora hainanensis</name>
    <dbReference type="NCBI Taxonomy" id="568844"/>
    <lineage>
        <taxon>Bacteria</taxon>
        <taxon>Bacillati</taxon>
        <taxon>Actinomycetota</taxon>
        <taxon>Actinomycetes</taxon>
        <taxon>Streptosporangiales</taxon>
        <taxon>Streptosporangiaceae</taxon>
        <taxon>Microbispora</taxon>
    </lineage>
</organism>
<dbReference type="EC" id="4.1.1.23" evidence="3"/>
<name>A0ABZ1SGF2_9ACTN</name>